<name>U7UKU2_9FIRM</name>
<dbReference type="InterPro" id="IPR000182">
    <property type="entry name" value="GNAT_dom"/>
</dbReference>
<dbReference type="Pfam" id="PF13420">
    <property type="entry name" value="Acetyltransf_4"/>
    <property type="match status" value="1"/>
</dbReference>
<comment type="caution">
    <text evidence="2">The sequence shown here is derived from an EMBL/GenBank/DDBJ whole genome shotgun (WGS) entry which is preliminary data.</text>
</comment>
<proteinExistence type="predicted"/>
<keyword evidence="2" id="KW-0808">Transferase</keyword>
<accession>U7UKU2</accession>
<evidence type="ECO:0000259" key="1">
    <source>
        <dbReference type="PROSITE" id="PS51186"/>
    </source>
</evidence>
<feature type="domain" description="N-acetyltransferase" evidence="1">
    <location>
        <begin position="29"/>
        <end position="197"/>
    </location>
</feature>
<dbReference type="GO" id="GO:0016747">
    <property type="term" value="F:acyltransferase activity, transferring groups other than amino-acyl groups"/>
    <property type="evidence" value="ECO:0007669"/>
    <property type="project" value="InterPro"/>
</dbReference>
<evidence type="ECO:0000313" key="3">
    <source>
        <dbReference type="Proteomes" id="UP000017090"/>
    </source>
</evidence>
<dbReference type="STRING" id="1111454.HMPREF1250_0897"/>
<organism evidence="2 3">
    <name type="scientific">Megasphaera vaginalis</name>
    <name type="common">ex Srinivasan et al. 2021</name>
    <dbReference type="NCBI Taxonomy" id="1111454"/>
    <lineage>
        <taxon>Bacteria</taxon>
        <taxon>Bacillati</taxon>
        <taxon>Bacillota</taxon>
        <taxon>Negativicutes</taxon>
        <taxon>Veillonellales</taxon>
        <taxon>Veillonellaceae</taxon>
        <taxon>Megasphaera</taxon>
    </lineage>
</organism>
<dbReference type="PROSITE" id="PS51186">
    <property type="entry name" value="GNAT"/>
    <property type="match status" value="1"/>
</dbReference>
<dbReference type="CDD" id="cd04301">
    <property type="entry name" value="NAT_SF"/>
    <property type="match status" value="1"/>
</dbReference>
<gene>
    <name evidence="2" type="ORF">HMPREF1250_0897</name>
</gene>
<sequence length="200" mass="23247">MFLLACSVNKWQRCNCENNNGGLEWELILMIRNVTIEDACRLLEIYEYYVKNTAITFEYDVPSLDEFKNRITGTLKKYPYLLLEESGVIRGYAYAGAFVGRAAYDYSCETTIYLDHNAKGRGYGRVLYEALERTLKNAGILNLYACIGDPVVEDEYLTRNSEQFHKHLGFSKIGTFHTCGYKFGRWYNMIWMEKIIGEHN</sequence>
<evidence type="ECO:0000313" key="2">
    <source>
        <dbReference type="EMBL" id="ERT60042.1"/>
    </source>
</evidence>
<reference evidence="2 3" key="1">
    <citation type="submission" date="2013-09" db="EMBL/GenBank/DDBJ databases">
        <authorList>
            <person name="Durkin A.S."/>
            <person name="Haft D.R."/>
            <person name="McCorrison J."/>
            <person name="Torralba M."/>
            <person name="Gillis M."/>
            <person name="Haft D.H."/>
            <person name="Methe B."/>
            <person name="Sutton G."/>
            <person name="Nelson K.E."/>
        </authorList>
    </citation>
    <scope>NUCLEOTIDE SEQUENCE [LARGE SCALE GENOMIC DNA]</scope>
    <source>
        <strain evidence="2 3">BV3C16-1</strain>
    </source>
</reference>
<keyword evidence="3" id="KW-1185">Reference proteome</keyword>
<dbReference type="AlphaFoldDB" id="U7UKU2"/>
<dbReference type="PATRIC" id="fig|1111454.3.peg.1092"/>
<dbReference type="EMBL" id="AWXA01000028">
    <property type="protein sequence ID" value="ERT60042.1"/>
    <property type="molecule type" value="Genomic_DNA"/>
</dbReference>
<dbReference type="InterPro" id="IPR016181">
    <property type="entry name" value="Acyl_CoA_acyltransferase"/>
</dbReference>
<protein>
    <submittedName>
        <fullName evidence="2">Acetyltransferase (GNAT) domain protein</fullName>
    </submittedName>
</protein>
<dbReference type="Gene3D" id="3.40.630.30">
    <property type="match status" value="1"/>
</dbReference>
<dbReference type="Proteomes" id="UP000017090">
    <property type="component" value="Unassembled WGS sequence"/>
</dbReference>
<dbReference type="eggNOG" id="COG1247">
    <property type="taxonomic scope" value="Bacteria"/>
</dbReference>
<dbReference type="SUPFAM" id="SSF55729">
    <property type="entry name" value="Acyl-CoA N-acyltransferases (Nat)"/>
    <property type="match status" value="1"/>
</dbReference>